<name>A0A6F9D8E3_9ASCI</name>
<comment type="similarity">
    <text evidence="1">Belongs to the type-B carboxylesterase/lipase family.</text>
</comment>
<dbReference type="PANTHER" id="PTHR43918:SF4">
    <property type="entry name" value="CARBOXYLIC ESTER HYDROLASE"/>
    <property type="match status" value="1"/>
</dbReference>
<dbReference type="SUPFAM" id="SSF53474">
    <property type="entry name" value="alpha/beta-Hydrolases"/>
    <property type="match status" value="1"/>
</dbReference>
<evidence type="ECO:0000256" key="3">
    <source>
        <dbReference type="ARBA" id="ARBA00022801"/>
    </source>
</evidence>
<dbReference type="InterPro" id="IPR019819">
    <property type="entry name" value="Carboxylesterase_B_CS"/>
</dbReference>
<evidence type="ECO:0000313" key="5">
    <source>
        <dbReference type="EMBL" id="CAB3230113.1"/>
    </source>
</evidence>
<organism evidence="5">
    <name type="scientific">Phallusia mammillata</name>
    <dbReference type="NCBI Taxonomy" id="59560"/>
    <lineage>
        <taxon>Eukaryota</taxon>
        <taxon>Metazoa</taxon>
        <taxon>Chordata</taxon>
        <taxon>Tunicata</taxon>
        <taxon>Ascidiacea</taxon>
        <taxon>Phlebobranchia</taxon>
        <taxon>Ascidiidae</taxon>
        <taxon>Phallusia</taxon>
    </lineage>
</organism>
<keyword evidence="3" id="KW-0378">Hydrolase</keyword>
<protein>
    <submittedName>
        <fullName evidence="5">Carboxylesterase 5A-like</fullName>
    </submittedName>
</protein>
<accession>A0A6F9D8E3</accession>
<dbReference type="GO" id="GO:0003990">
    <property type="term" value="F:acetylcholinesterase activity"/>
    <property type="evidence" value="ECO:0007669"/>
    <property type="project" value="TreeGrafter"/>
</dbReference>
<dbReference type="InterPro" id="IPR050654">
    <property type="entry name" value="AChE-related_enzymes"/>
</dbReference>
<dbReference type="InterPro" id="IPR029058">
    <property type="entry name" value="AB_hydrolase_fold"/>
</dbReference>
<dbReference type="GO" id="GO:0019695">
    <property type="term" value="P:choline metabolic process"/>
    <property type="evidence" value="ECO:0007669"/>
    <property type="project" value="TreeGrafter"/>
</dbReference>
<dbReference type="InterPro" id="IPR002018">
    <property type="entry name" value="CarbesteraseB"/>
</dbReference>
<dbReference type="Pfam" id="PF00135">
    <property type="entry name" value="COesterase"/>
    <property type="match status" value="1"/>
</dbReference>
<dbReference type="AlphaFoldDB" id="A0A6F9D8E3"/>
<evidence type="ECO:0000256" key="2">
    <source>
        <dbReference type="ARBA" id="ARBA00022487"/>
    </source>
</evidence>
<dbReference type="PANTHER" id="PTHR43918">
    <property type="entry name" value="ACETYLCHOLINESTERASE"/>
    <property type="match status" value="1"/>
</dbReference>
<dbReference type="GO" id="GO:0005615">
    <property type="term" value="C:extracellular space"/>
    <property type="evidence" value="ECO:0007669"/>
    <property type="project" value="TreeGrafter"/>
</dbReference>
<dbReference type="PROSITE" id="PS00941">
    <property type="entry name" value="CARBOXYLESTERASE_B_2"/>
    <property type="match status" value="1"/>
</dbReference>
<reference evidence="5" key="1">
    <citation type="submission" date="2020-04" db="EMBL/GenBank/DDBJ databases">
        <authorList>
            <person name="Neveu A P."/>
        </authorList>
    </citation>
    <scope>NUCLEOTIDE SEQUENCE</scope>
    <source>
        <tissue evidence="5">Whole embryo</tissue>
    </source>
</reference>
<gene>
    <name evidence="5" type="primary">Ces5a-003</name>
</gene>
<sequence>MMHKVIYLPNYGKVKCCLVTRANDAKAIPVLNYLGIPFAQPPVGNLRFLPPQRALPWSGVLAKRSQRRIPMQNVSTWEMALQYLPYKHAFTQRACDEDCLYLNVFVPEVQHNTKLPVMIWFYGGALQVGPNFFMDGTALAGMNQVIVVVPNYRINIFGFMALGLDSRCKGNMGLLDQRQAMVWVNENIEHFDGDKHNVTIFGESAGGISVNMHMISPLSKGLFHKAISHSGVATCTKMFVKDQERAMKEFLKILGIQDTNKDVVLEKLQSISAEKILQANETLLQARYTWLPTLDNHFFSDLPENLLSNSCKIPYMLGCNSDEGSWTMQLLTPGYKIGLSRDQFIFIASAILRWYDKNLNTKKALPILVEKYSRGIENGDKLFYSKILGNILADCIFLNHIVKVARKHADSGAPTYFYHMTHTSLFNHDIHFGPLSAHKPDYIRADHSDDIAFTFGAPFLPNGIKSGFKFSDEEKKLSDQMMTYFSNFAKNGNPNDGAPVDRIWPRYDLYQWRHMVLDTPLDEGSNFGVETLKLYTQQFPNL</sequence>
<evidence type="ECO:0000256" key="1">
    <source>
        <dbReference type="ARBA" id="ARBA00005964"/>
    </source>
</evidence>
<keyword evidence="2" id="KW-0719">Serine esterase</keyword>
<evidence type="ECO:0000259" key="4">
    <source>
        <dbReference type="Pfam" id="PF00135"/>
    </source>
</evidence>
<dbReference type="Gene3D" id="3.40.50.1820">
    <property type="entry name" value="alpha/beta hydrolase"/>
    <property type="match status" value="1"/>
</dbReference>
<dbReference type="GO" id="GO:0005886">
    <property type="term" value="C:plasma membrane"/>
    <property type="evidence" value="ECO:0007669"/>
    <property type="project" value="TreeGrafter"/>
</dbReference>
<dbReference type="EMBL" id="LR783862">
    <property type="protein sequence ID" value="CAB3230113.1"/>
    <property type="molecule type" value="mRNA"/>
</dbReference>
<dbReference type="GO" id="GO:0006581">
    <property type="term" value="P:acetylcholine catabolic process"/>
    <property type="evidence" value="ECO:0007669"/>
    <property type="project" value="TreeGrafter"/>
</dbReference>
<proteinExistence type="evidence at transcript level"/>
<feature type="domain" description="Carboxylesterase type B" evidence="4">
    <location>
        <begin position="23"/>
        <end position="518"/>
    </location>
</feature>